<evidence type="ECO:0000313" key="1">
    <source>
        <dbReference type="EMBL" id="RZT91022.1"/>
    </source>
</evidence>
<proteinExistence type="predicted"/>
<dbReference type="EMBL" id="SHKO01000009">
    <property type="protein sequence ID" value="RZT91022.1"/>
    <property type="molecule type" value="Genomic_DNA"/>
</dbReference>
<dbReference type="RefSeq" id="WP_130305355.1">
    <property type="nucleotide sequence ID" value="NZ_SHKO01000009.1"/>
</dbReference>
<accession>A0A4Q7V8P4</accession>
<dbReference type="AlphaFoldDB" id="A0A4Q7V8P4"/>
<name>A0A4Q7V8P4_9BURK</name>
<keyword evidence="2" id="KW-1185">Reference proteome</keyword>
<comment type="caution">
    <text evidence="1">The sequence shown here is derived from an EMBL/GenBank/DDBJ whole genome shotgun (WGS) entry which is preliminary data.</text>
</comment>
<dbReference type="Proteomes" id="UP000293398">
    <property type="component" value="Unassembled WGS sequence"/>
</dbReference>
<sequence>MNSYQKDKVKIQEVAKSLPSDKSELLALAAGAVDTMHESILCCDQESAFAAGTVYEAVVFKLNGGTFSGCMDSSNPNAGGNMVIEHCRAKKGEIPKWGQYGEFLLTVQGVRVRVVIGDGFGLFRIGFNFHVVDCNLPFISETGYRSHYDTAMGNRTVDELASMIIAEYLKNGRTLLNPNYRERCANQFQPIWLIDQLGTETKKSEYQDQDGQMAFGF</sequence>
<gene>
    <name evidence="1" type="ORF">EV681_4610</name>
</gene>
<organism evidence="1 2">
    <name type="scientific">Advenella incenata</name>
    <dbReference type="NCBI Taxonomy" id="267800"/>
    <lineage>
        <taxon>Bacteria</taxon>
        <taxon>Pseudomonadati</taxon>
        <taxon>Pseudomonadota</taxon>
        <taxon>Betaproteobacteria</taxon>
        <taxon>Burkholderiales</taxon>
        <taxon>Alcaligenaceae</taxon>
    </lineage>
</organism>
<dbReference type="OrthoDB" id="8874515at2"/>
<reference evidence="1 2" key="1">
    <citation type="submission" date="2019-02" db="EMBL/GenBank/DDBJ databases">
        <title>Genomic Encyclopedia of Type Strains, Phase IV (KMG-IV): sequencing the most valuable type-strain genomes for metagenomic binning, comparative biology and taxonomic classification.</title>
        <authorList>
            <person name="Goeker M."/>
        </authorList>
    </citation>
    <scope>NUCLEOTIDE SEQUENCE [LARGE SCALE GENOMIC DNA]</scope>
    <source>
        <strain evidence="1 2">DSM 23814</strain>
    </source>
</reference>
<evidence type="ECO:0000313" key="2">
    <source>
        <dbReference type="Proteomes" id="UP000293398"/>
    </source>
</evidence>
<protein>
    <submittedName>
        <fullName evidence="1">Uncharacterized protein</fullName>
    </submittedName>
</protein>